<reference evidence="2 3" key="1">
    <citation type="submission" date="2020-10" db="EMBL/GenBank/DDBJ databases">
        <title>The Coptis chinensis genome and diversification of protoberbering-type alkaloids.</title>
        <authorList>
            <person name="Wang B."/>
            <person name="Shu S."/>
            <person name="Song C."/>
            <person name="Liu Y."/>
        </authorList>
    </citation>
    <scope>NUCLEOTIDE SEQUENCE [LARGE SCALE GENOMIC DNA]</scope>
    <source>
        <strain evidence="2">HL-2020</strain>
        <tissue evidence="2">Leaf</tissue>
    </source>
</reference>
<sequence length="249" mass="28251">MDRGVRGSKEKHDYTTNMGKGVIADVGVEYLWIPSTCSLCKKVGHKDTTCSSIRVPRTSAPANRNVNVMRNEGQVQPRQQQSTWVRRLATATTVTPINGRTTETIPIVNETPETVNQEQGKEKMDSDQVLDVVNPIMLEQVVAEEGEICNLMFELQDSVTVHGQYEANLEEFNSIREKLTFHEVSNEFDDDREVFLDHQVNVESMVVVNKETTTKITNKRETRQSKSQQQKPSKSSSPEKSRKQLQQKV</sequence>
<gene>
    <name evidence="2" type="ORF">IFM89_002510</name>
</gene>
<keyword evidence="3" id="KW-1185">Reference proteome</keyword>
<evidence type="ECO:0000256" key="1">
    <source>
        <dbReference type="SAM" id="MobiDB-lite"/>
    </source>
</evidence>
<accession>A0A835LPG8</accession>
<protein>
    <submittedName>
        <fullName evidence="2">Uncharacterized protein</fullName>
    </submittedName>
</protein>
<proteinExistence type="predicted"/>
<name>A0A835LPG8_9MAGN</name>
<feature type="compositionally biased region" description="Low complexity" evidence="1">
    <location>
        <begin position="225"/>
        <end position="236"/>
    </location>
</feature>
<dbReference type="Proteomes" id="UP000631114">
    <property type="component" value="Unassembled WGS sequence"/>
</dbReference>
<evidence type="ECO:0000313" key="2">
    <source>
        <dbReference type="EMBL" id="KAF9600037.1"/>
    </source>
</evidence>
<dbReference type="AlphaFoldDB" id="A0A835LPG8"/>
<feature type="region of interest" description="Disordered" evidence="1">
    <location>
        <begin position="213"/>
        <end position="249"/>
    </location>
</feature>
<organism evidence="2 3">
    <name type="scientific">Coptis chinensis</name>
    <dbReference type="NCBI Taxonomy" id="261450"/>
    <lineage>
        <taxon>Eukaryota</taxon>
        <taxon>Viridiplantae</taxon>
        <taxon>Streptophyta</taxon>
        <taxon>Embryophyta</taxon>
        <taxon>Tracheophyta</taxon>
        <taxon>Spermatophyta</taxon>
        <taxon>Magnoliopsida</taxon>
        <taxon>Ranunculales</taxon>
        <taxon>Ranunculaceae</taxon>
        <taxon>Coptidoideae</taxon>
        <taxon>Coptis</taxon>
    </lineage>
</organism>
<comment type="caution">
    <text evidence="2">The sequence shown here is derived from an EMBL/GenBank/DDBJ whole genome shotgun (WGS) entry which is preliminary data.</text>
</comment>
<evidence type="ECO:0000313" key="3">
    <source>
        <dbReference type="Proteomes" id="UP000631114"/>
    </source>
</evidence>
<dbReference type="EMBL" id="JADFTS010000006">
    <property type="protein sequence ID" value="KAF9600037.1"/>
    <property type="molecule type" value="Genomic_DNA"/>
</dbReference>